<evidence type="ECO:0000313" key="3">
    <source>
        <dbReference type="Proteomes" id="UP000595140"/>
    </source>
</evidence>
<protein>
    <submittedName>
        <fullName evidence="2">Uncharacterized protein</fullName>
    </submittedName>
</protein>
<sequence length="76" mass="8025">MVQTRSNVNLGTGVPLQDENSATEDRNPPISMTEAEALIQRIGITAEQFKEVLAALTQNCKVVVEDATGEPAGGKA</sequence>
<proteinExistence type="predicted"/>
<feature type="region of interest" description="Disordered" evidence="1">
    <location>
        <begin position="1"/>
        <end position="29"/>
    </location>
</feature>
<dbReference type="Proteomes" id="UP000595140">
    <property type="component" value="Unassembled WGS sequence"/>
</dbReference>
<dbReference type="AlphaFoldDB" id="A0A484MS43"/>
<evidence type="ECO:0000313" key="2">
    <source>
        <dbReference type="EMBL" id="VFQ91349.1"/>
    </source>
</evidence>
<feature type="compositionally biased region" description="Polar residues" evidence="1">
    <location>
        <begin position="1"/>
        <end position="10"/>
    </location>
</feature>
<keyword evidence="3" id="KW-1185">Reference proteome</keyword>
<gene>
    <name evidence="2" type="ORF">CCAM_LOCUS33125</name>
</gene>
<evidence type="ECO:0000256" key="1">
    <source>
        <dbReference type="SAM" id="MobiDB-lite"/>
    </source>
</evidence>
<dbReference type="EMBL" id="OOIL02004357">
    <property type="protein sequence ID" value="VFQ91349.1"/>
    <property type="molecule type" value="Genomic_DNA"/>
</dbReference>
<organism evidence="2 3">
    <name type="scientific">Cuscuta campestris</name>
    <dbReference type="NCBI Taxonomy" id="132261"/>
    <lineage>
        <taxon>Eukaryota</taxon>
        <taxon>Viridiplantae</taxon>
        <taxon>Streptophyta</taxon>
        <taxon>Embryophyta</taxon>
        <taxon>Tracheophyta</taxon>
        <taxon>Spermatophyta</taxon>
        <taxon>Magnoliopsida</taxon>
        <taxon>eudicotyledons</taxon>
        <taxon>Gunneridae</taxon>
        <taxon>Pentapetalae</taxon>
        <taxon>asterids</taxon>
        <taxon>lamiids</taxon>
        <taxon>Solanales</taxon>
        <taxon>Convolvulaceae</taxon>
        <taxon>Cuscuteae</taxon>
        <taxon>Cuscuta</taxon>
        <taxon>Cuscuta subgen. Grammica</taxon>
        <taxon>Cuscuta sect. Cleistogrammica</taxon>
    </lineage>
</organism>
<reference evidence="2 3" key="1">
    <citation type="submission" date="2018-04" db="EMBL/GenBank/DDBJ databases">
        <authorList>
            <person name="Vogel A."/>
        </authorList>
    </citation>
    <scope>NUCLEOTIDE SEQUENCE [LARGE SCALE GENOMIC DNA]</scope>
</reference>
<name>A0A484MS43_9ASTE</name>
<accession>A0A484MS43</accession>